<keyword evidence="7" id="KW-1185">Reference proteome</keyword>
<dbReference type="EMBL" id="JBHSWG010000001">
    <property type="protein sequence ID" value="MFC6760413.1"/>
    <property type="molecule type" value="Genomic_DNA"/>
</dbReference>
<evidence type="ECO:0000256" key="4">
    <source>
        <dbReference type="ARBA" id="ARBA00023136"/>
    </source>
</evidence>
<evidence type="ECO:0000313" key="7">
    <source>
        <dbReference type="Proteomes" id="UP001596353"/>
    </source>
</evidence>
<keyword evidence="2" id="KW-0812">Transmembrane</keyword>
<dbReference type="Proteomes" id="UP001596353">
    <property type="component" value="Unassembled WGS sequence"/>
</dbReference>
<dbReference type="PANTHER" id="PTHR36985:SF1">
    <property type="entry name" value="TRANSLOCATION AND ASSEMBLY MODULE SUBUNIT TAMB"/>
    <property type="match status" value="1"/>
</dbReference>
<dbReference type="InterPro" id="IPR007452">
    <property type="entry name" value="TamB_C"/>
</dbReference>
<feature type="domain" description="Translocation and assembly module TamB C-terminal" evidence="5">
    <location>
        <begin position="29"/>
        <end position="381"/>
    </location>
</feature>
<gene>
    <name evidence="6" type="ORF">ACFQFQ_14445</name>
</gene>
<sequence>MSAPNLRIALDAMNADIQLGNNRANIDVTANAVGGGRLRVGGGVTLTGSLPADIQIALENVVLTDPKLYRTSVGGNLRVAGPLAGGAQISGQINVGETNVNVPSTGLTTIGDIPQITHIGADQAVIATRRKAGLTGAQSGTDPSAKSSGGGFGLNLQVNAPNRIFVRGRGLDAELGGGLTLTGTTNNVISAGRFELLRGRLDILGKRFDLVEGSVQFQGDLIPYLRFVSSTKTNAGEVRVIVQGPADEPEVIFESTPAAPQDEVLAQLLFGKNIDDISAFQALQLASAVATLAGRGGAGVVSRLRDGFGLDDLDVTTTDSGATAVRAGKYISDNVYSDVTAASDGTADISLNIDITPNLKGKATLGSDGDSGIGLFFEKDY</sequence>
<evidence type="ECO:0000256" key="3">
    <source>
        <dbReference type="ARBA" id="ARBA00022989"/>
    </source>
</evidence>
<keyword evidence="4" id="KW-0472">Membrane</keyword>
<protein>
    <submittedName>
        <fullName evidence="6">Translocation/assembly module TamB domain-containing protein</fullName>
    </submittedName>
</protein>
<evidence type="ECO:0000256" key="1">
    <source>
        <dbReference type="ARBA" id="ARBA00004167"/>
    </source>
</evidence>
<evidence type="ECO:0000256" key="2">
    <source>
        <dbReference type="ARBA" id="ARBA00022692"/>
    </source>
</evidence>
<dbReference type="PANTHER" id="PTHR36985">
    <property type="entry name" value="TRANSLOCATION AND ASSEMBLY MODULE SUBUNIT TAMB"/>
    <property type="match status" value="1"/>
</dbReference>
<evidence type="ECO:0000259" key="5">
    <source>
        <dbReference type="Pfam" id="PF04357"/>
    </source>
</evidence>
<keyword evidence="3" id="KW-1133">Transmembrane helix</keyword>
<evidence type="ECO:0000313" key="6">
    <source>
        <dbReference type="EMBL" id="MFC6760413.1"/>
    </source>
</evidence>
<dbReference type="Pfam" id="PF04357">
    <property type="entry name" value="TamB"/>
    <property type="match status" value="1"/>
</dbReference>
<reference evidence="7" key="1">
    <citation type="journal article" date="2019" name="Int. J. Syst. Evol. Microbiol.">
        <title>The Global Catalogue of Microorganisms (GCM) 10K type strain sequencing project: providing services to taxonomists for standard genome sequencing and annotation.</title>
        <authorList>
            <consortium name="The Broad Institute Genomics Platform"/>
            <consortium name="The Broad Institute Genome Sequencing Center for Infectious Disease"/>
            <person name="Wu L."/>
            <person name="Ma J."/>
        </authorList>
    </citation>
    <scope>NUCLEOTIDE SEQUENCE [LARGE SCALE GENOMIC DNA]</scope>
    <source>
        <strain evidence="7">CCUG 66188</strain>
    </source>
</reference>
<organism evidence="6 7">
    <name type="scientific">Sulfitobacter porphyrae</name>
    <dbReference type="NCBI Taxonomy" id="1246864"/>
    <lineage>
        <taxon>Bacteria</taxon>
        <taxon>Pseudomonadati</taxon>
        <taxon>Pseudomonadota</taxon>
        <taxon>Alphaproteobacteria</taxon>
        <taxon>Rhodobacterales</taxon>
        <taxon>Roseobacteraceae</taxon>
        <taxon>Sulfitobacter</taxon>
    </lineage>
</organism>
<comment type="subcellular location">
    <subcellularLocation>
        <location evidence="1">Membrane</location>
        <topology evidence="1">Single-pass membrane protein</topology>
    </subcellularLocation>
</comment>
<name>A0ABW2B4B5_9RHOB</name>
<proteinExistence type="predicted"/>
<comment type="caution">
    <text evidence="6">The sequence shown here is derived from an EMBL/GenBank/DDBJ whole genome shotgun (WGS) entry which is preliminary data.</text>
</comment>
<accession>A0ABW2B4B5</accession>